<protein>
    <recommendedName>
        <fullName evidence="3">Carboxylic ester hydrolase</fullName>
        <ecNumber evidence="3">3.1.1.-</ecNumber>
    </recommendedName>
</protein>
<proteinExistence type="inferred from homology"/>
<gene>
    <name evidence="5" type="ORF">DR864_22970</name>
</gene>
<keyword evidence="2 3" id="KW-0378">Hydrolase</keyword>
<keyword evidence="6" id="KW-1185">Reference proteome</keyword>
<dbReference type="PROSITE" id="PS00122">
    <property type="entry name" value="CARBOXYLESTERASE_B_1"/>
    <property type="match status" value="1"/>
</dbReference>
<feature type="domain" description="Carboxylesterase type B" evidence="4">
    <location>
        <begin position="31"/>
        <end position="519"/>
    </location>
</feature>
<dbReference type="OrthoDB" id="9775851at2"/>
<dbReference type="InterPro" id="IPR029058">
    <property type="entry name" value="AB_hydrolase_fold"/>
</dbReference>
<dbReference type="AlphaFoldDB" id="A0A344TP29"/>
<dbReference type="Pfam" id="PF00135">
    <property type="entry name" value="COesterase"/>
    <property type="match status" value="1"/>
</dbReference>
<feature type="signal peptide" evidence="3">
    <location>
        <begin position="1"/>
        <end position="21"/>
    </location>
</feature>
<dbReference type="SUPFAM" id="SSF53474">
    <property type="entry name" value="alpha/beta-Hydrolases"/>
    <property type="match status" value="1"/>
</dbReference>
<comment type="similarity">
    <text evidence="1 3">Belongs to the type-B carboxylesterase/lipase family.</text>
</comment>
<dbReference type="PANTHER" id="PTHR11559">
    <property type="entry name" value="CARBOXYLESTERASE"/>
    <property type="match status" value="1"/>
</dbReference>
<dbReference type="EC" id="3.1.1.-" evidence="3"/>
<dbReference type="EMBL" id="CP030850">
    <property type="protein sequence ID" value="AXE20400.1"/>
    <property type="molecule type" value="Genomic_DNA"/>
</dbReference>
<keyword evidence="3" id="KW-0732">Signal</keyword>
<dbReference type="InterPro" id="IPR050309">
    <property type="entry name" value="Type-B_Carboxylest/Lipase"/>
</dbReference>
<evidence type="ECO:0000313" key="6">
    <source>
        <dbReference type="Proteomes" id="UP000251993"/>
    </source>
</evidence>
<dbReference type="InterPro" id="IPR002018">
    <property type="entry name" value="CarbesteraseB"/>
</dbReference>
<evidence type="ECO:0000313" key="5">
    <source>
        <dbReference type="EMBL" id="AXE20400.1"/>
    </source>
</evidence>
<accession>A0A344TP29</accession>
<dbReference type="Proteomes" id="UP000251993">
    <property type="component" value="Chromosome"/>
</dbReference>
<dbReference type="Gene3D" id="3.40.50.1820">
    <property type="entry name" value="alpha/beta hydrolase"/>
    <property type="match status" value="1"/>
</dbReference>
<evidence type="ECO:0000256" key="2">
    <source>
        <dbReference type="ARBA" id="ARBA00022801"/>
    </source>
</evidence>
<evidence type="ECO:0000259" key="4">
    <source>
        <dbReference type="Pfam" id="PF00135"/>
    </source>
</evidence>
<reference evidence="5 6" key="1">
    <citation type="submission" date="2018-07" db="EMBL/GenBank/DDBJ databases">
        <title>Genome sequencing of Runella.</title>
        <authorList>
            <person name="Baek M.-G."/>
            <person name="Yi H."/>
        </authorList>
    </citation>
    <scope>NUCLEOTIDE SEQUENCE [LARGE SCALE GENOMIC DNA]</scope>
    <source>
        <strain evidence="5 6">HYN0085</strain>
    </source>
</reference>
<name>A0A344TP29_9BACT</name>
<dbReference type="KEGG" id="run:DR864_22970"/>
<dbReference type="InterPro" id="IPR019826">
    <property type="entry name" value="Carboxylesterase_B_AS"/>
</dbReference>
<feature type="chain" id="PRO_5016480800" description="Carboxylic ester hydrolase" evidence="3">
    <location>
        <begin position="22"/>
        <end position="535"/>
    </location>
</feature>
<organism evidence="5 6">
    <name type="scientific">Runella rosea</name>
    <dbReference type="NCBI Taxonomy" id="2259595"/>
    <lineage>
        <taxon>Bacteria</taxon>
        <taxon>Pseudomonadati</taxon>
        <taxon>Bacteroidota</taxon>
        <taxon>Cytophagia</taxon>
        <taxon>Cytophagales</taxon>
        <taxon>Spirosomataceae</taxon>
        <taxon>Runella</taxon>
    </lineage>
</organism>
<dbReference type="RefSeq" id="WP_114069163.1">
    <property type="nucleotide sequence ID" value="NZ_CP030850.1"/>
</dbReference>
<evidence type="ECO:0000256" key="1">
    <source>
        <dbReference type="ARBA" id="ARBA00005964"/>
    </source>
</evidence>
<sequence length="535" mass="58494">MKRFIFPLLLAVSCVSQPIQAQLQTGENVAVTNTDAGKVRGYIHNGIFTYKGIPYAEAKRFEAPQKPKPWSNVRSSMTYGPVAPLMDPTTSVMDESEFVFNHNWGFTSEDCMRINVWSPGINDGKKRPVLFWIHGGGFTAGSSQELPSYDGESLAKKGDVVVVSINHRLNILGYLDLSAYGDKYKQSANLSVLDMKAALEWVKTNIANFGGDPNNVTIFGQSGGGAKVNTLMAMPSAKGLFHKAINQSGSFRAAMLDKKTTQAIGAEVLKELNIAADKVDDVQKVPFQVLSDAGKKALKTIADKMKAEGKPVIGFGLSWGPSVDGEVLPYQLFSNEAFELSKNIPLLIGTTKNEFAAFRAAPANSTPEQVLELVKKTYGDKADAYVAAAKKAFPEDTKPSAILDIDVMFRPGAVVQAKQKSSLAGGAPVYMFMFTWQSPVMDGKYKAVHCMEIPFVFNNIARCEEMTGGGKEAYVLADKMSQSWINFAKTGNPNHAGLPKWEPYTAEKGTTMFFDNKCNIRYHHDEELMKVVAAQ</sequence>
<dbReference type="GO" id="GO:0016787">
    <property type="term" value="F:hydrolase activity"/>
    <property type="evidence" value="ECO:0007669"/>
    <property type="project" value="UniProtKB-KW"/>
</dbReference>
<evidence type="ECO:0000256" key="3">
    <source>
        <dbReference type="RuleBase" id="RU361235"/>
    </source>
</evidence>